<evidence type="ECO:0000313" key="4">
    <source>
        <dbReference type="Proteomes" id="UP000192813"/>
    </source>
</evidence>
<feature type="signal peptide" evidence="2">
    <location>
        <begin position="1"/>
        <end position="22"/>
    </location>
</feature>
<accession>A0A2J9PMM9</accession>
<reference evidence="4" key="1">
    <citation type="submission" date="2017-12" db="EMBL/GenBank/DDBJ databases">
        <title>FDA dAtabase for Regulatory Grade micrObial Sequences (FDA-ARGOS): Supporting development and validation of Infectious Disease Dx tests.</title>
        <authorList>
            <person name="Hoffmann M."/>
            <person name="Allard M."/>
            <person name="Evans P."/>
            <person name="Brown E."/>
            <person name="Tallon L."/>
            <person name="Sadzewicz L."/>
            <person name="Sengamalay N."/>
            <person name="Ott S."/>
            <person name="Godinez A."/>
            <person name="Nagaraj S."/>
            <person name="Vavikolanu K."/>
            <person name="Aluvathingal J."/>
            <person name="Nadendla S."/>
            <person name="Sichtig H."/>
        </authorList>
    </citation>
    <scope>NUCLEOTIDE SEQUENCE [LARGE SCALE GENOMIC DNA]</scope>
    <source>
        <strain evidence="4">FDAARGOS_249</strain>
    </source>
</reference>
<organism evidence="3 4">
    <name type="scientific">Aerococcus viridans</name>
    <dbReference type="NCBI Taxonomy" id="1377"/>
    <lineage>
        <taxon>Bacteria</taxon>
        <taxon>Bacillati</taxon>
        <taxon>Bacillota</taxon>
        <taxon>Bacilli</taxon>
        <taxon>Lactobacillales</taxon>
        <taxon>Aerococcaceae</taxon>
        <taxon>Aerococcus</taxon>
    </lineage>
</organism>
<dbReference type="RefSeq" id="WP_083068641.1">
    <property type="nucleotide sequence ID" value="NZ_NBTM02000001.1"/>
</dbReference>
<evidence type="ECO:0000256" key="2">
    <source>
        <dbReference type="SAM" id="SignalP"/>
    </source>
</evidence>
<dbReference type="EMBL" id="NBTM02000001">
    <property type="protein sequence ID" value="PNL91567.1"/>
    <property type="molecule type" value="Genomic_DNA"/>
</dbReference>
<proteinExistence type="predicted"/>
<gene>
    <name evidence="3" type="ORF">A6J77_004760</name>
</gene>
<feature type="chain" id="PRO_5014319981" evidence="2">
    <location>
        <begin position="23"/>
        <end position="221"/>
    </location>
</feature>
<comment type="caution">
    <text evidence="3">The sequence shown here is derived from an EMBL/GenBank/DDBJ whole genome shotgun (WGS) entry which is preliminary data.</text>
</comment>
<protein>
    <submittedName>
        <fullName evidence="3">Uncharacterized protein</fullName>
    </submittedName>
</protein>
<keyword evidence="2" id="KW-0732">Signal</keyword>
<feature type="coiled-coil region" evidence="1">
    <location>
        <begin position="31"/>
        <end position="72"/>
    </location>
</feature>
<dbReference type="AlphaFoldDB" id="A0A2J9PMM9"/>
<keyword evidence="1" id="KW-0175">Coiled coil</keyword>
<evidence type="ECO:0000256" key="1">
    <source>
        <dbReference type="SAM" id="Coils"/>
    </source>
</evidence>
<evidence type="ECO:0000313" key="3">
    <source>
        <dbReference type="EMBL" id="PNL91567.1"/>
    </source>
</evidence>
<dbReference type="Proteomes" id="UP000192813">
    <property type="component" value="Unassembled WGS sequence"/>
</dbReference>
<sequence length="221" mass="24795">MKKRIVLVAGLIALFNSFTVHAQENTSSFDRSQAEQALSDLNVQLKELQSENEELQNQLSEIEEIKASGAANDDLYQILSDKVVQFIEVYVPEDTSVEIENKHDVHRASLAPFVTTDLLNEIAPTDAEVAAELSQAPEGIRQQYEMYYAKVTIEDYSLWVDPATVGTDEVLVAVDIVQNVTKEHFLDDTLITRLMLTMVEGDGEWLISDITEIDLTNMTVE</sequence>
<name>A0A2J9PMM9_9LACT</name>